<dbReference type="Proteomes" id="UP001207930">
    <property type="component" value="Unassembled WGS sequence"/>
</dbReference>
<dbReference type="NCBIfam" id="TIGR02595">
    <property type="entry name" value="PEP_CTERM"/>
    <property type="match status" value="1"/>
</dbReference>
<comment type="caution">
    <text evidence="2">The sequence shown here is derived from an EMBL/GenBank/DDBJ whole genome shotgun (WGS) entry which is preliminary data.</text>
</comment>
<dbReference type="EMBL" id="JAPDDS010000006">
    <property type="protein sequence ID" value="MCW1885642.1"/>
    <property type="molecule type" value="Genomic_DNA"/>
</dbReference>
<accession>A0ABT3FPY9</accession>
<evidence type="ECO:0000259" key="1">
    <source>
        <dbReference type="Pfam" id="PF07589"/>
    </source>
</evidence>
<protein>
    <submittedName>
        <fullName evidence="2">PEP-CTERM sorting domain-containing protein</fullName>
    </submittedName>
</protein>
<evidence type="ECO:0000313" key="3">
    <source>
        <dbReference type="Proteomes" id="UP001207930"/>
    </source>
</evidence>
<organism evidence="2 3">
    <name type="scientific">Luteolibacter flavescens</name>
    <dbReference type="NCBI Taxonomy" id="1859460"/>
    <lineage>
        <taxon>Bacteria</taxon>
        <taxon>Pseudomonadati</taxon>
        <taxon>Verrucomicrobiota</taxon>
        <taxon>Verrucomicrobiia</taxon>
        <taxon>Verrucomicrobiales</taxon>
        <taxon>Verrucomicrobiaceae</taxon>
        <taxon>Luteolibacter</taxon>
    </lineage>
</organism>
<evidence type="ECO:0000313" key="2">
    <source>
        <dbReference type="EMBL" id="MCW1885642.1"/>
    </source>
</evidence>
<name>A0ABT3FPY9_9BACT</name>
<gene>
    <name evidence="2" type="ORF">OKA04_12960</name>
</gene>
<dbReference type="RefSeq" id="WP_264501596.1">
    <property type="nucleotide sequence ID" value="NZ_JAPDDS010000006.1"/>
</dbReference>
<dbReference type="Pfam" id="PF07589">
    <property type="entry name" value="PEP-CTERM"/>
    <property type="match status" value="1"/>
</dbReference>
<keyword evidence="3" id="KW-1185">Reference proteome</keyword>
<reference evidence="2 3" key="1">
    <citation type="submission" date="2022-10" db="EMBL/GenBank/DDBJ databases">
        <title>Luteolibacter flavescens strain MCCC 1K03193, whole genome shotgun sequencing project.</title>
        <authorList>
            <person name="Zhao G."/>
            <person name="Shen L."/>
        </authorList>
    </citation>
    <scope>NUCLEOTIDE SEQUENCE [LARGE SCALE GENOMIC DNA]</scope>
    <source>
        <strain evidence="2 3">MCCC 1K03193</strain>
    </source>
</reference>
<dbReference type="InterPro" id="IPR013424">
    <property type="entry name" value="Ice-binding_C"/>
</dbReference>
<proteinExistence type="predicted"/>
<sequence>MASLFLAASASGATIAGYAPTTGLTSTYARHGISFTTADDGTADKLETIAFFNGSTVSGNGMLYLFTSAYLDAPINIEGDVGAIASAAFVAGVGFDFSTSNITLLPNTTYFAYSRAGFYVSTTTGNGYAGGAHFQAGNNFDAYVGSTGRDAAFLVTGTAVPEPGSLALVAGGLLAAAARRRRK</sequence>
<feature type="domain" description="Ice-binding protein C-terminal" evidence="1">
    <location>
        <begin position="159"/>
        <end position="181"/>
    </location>
</feature>